<accession>A0A2K9EFG2</accession>
<dbReference type="EMBL" id="CP025408">
    <property type="protein sequence ID" value="AUH32067.1"/>
    <property type="molecule type" value="Genomic_DNA"/>
</dbReference>
<dbReference type="OrthoDB" id="7874140at2"/>
<protein>
    <submittedName>
        <fullName evidence="1">Uncharacterized protein</fullName>
    </submittedName>
</protein>
<dbReference type="AlphaFoldDB" id="A0A2K9EFG2"/>
<evidence type="ECO:0000313" key="1">
    <source>
        <dbReference type="EMBL" id="AUH32067.1"/>
    </source>
</evidence>
<dbReference type="KEGG" id="paro:CUV01_00425"/>
<keyword evidence="2" id="KW-1185">Reference proteome</keyword>
<sequence>MIHEKDFPGEAVNQAGDEIQSWWDWFDHNSERQDKATALIRALVDCDARDRLPFLEILHDALRAGQPIAPFDSVMAEAALWADWASRAERKAYLLACWRRLKRNDQQAFLEYVAGAA</sequence>
<dbReference type="RefSeq" id="WP_101458746.1">
    <property type="nucleotide sequence ID" value="NZ_CP025408.1"/>
</dbReference>
<dbReference type="Proteomes" id="UP000233742">
    <property type="component" value="Chromosome"/>
</dbReference>
<evidence type="ECO:0000313" key="2">
    <source>
        <dbReference type="Proteomes" id="UP000233742"/>
    </source>
</evidence>
<name>A0A2K9EFG2_9RHOB</name>
<proteinExistence type="predicted"/>
<organism evidence="1 2">
    <name type="scientific">Paracoccus tegillarcae</name>
    <dbReference type="NCBI Taxonomy" id="1529068"/>
    <lineage>
        <taxon>Bacteria</taxon>
        <taxon>Pseudomonadati</taxon>
        <taxon>Pseudomonadota</taxon>
        <taxon>Alphaproteobacteria</taxon>
        <taxon>Rhodobacterales</taxon>
        <taxon>Paracoccaceae</taxon>
        <taxon>Paracoccus</taxon>
    </lineage>
</organism>
<gene>
    <name evidence="1" type="ORF">CUV01_00425</name>
</gene>
<reference evidence="1 2" key="1">
    <citation type="submission" date="2017-12" db="EMBL/GenBank/DDBJ databases">
        <authorList>
            <person name="Hurst M.R.H."/>
        </authorList>
    </citation>
    <scope>NUCLEOTIDE SEQUENCE [LARGE SCALE GENOMIC DNA]</scope>
    <source>
        <strain evidence="1 2">BM15</strain>
    </source>
</reference>